<keyword evidence="10 15" id="KW-0949">S-adenosyl-L-methionine</keyword>
<dbReference type="EC" id="2.1.1.228" evidence="5 15"/>
<evidence type="ECO:0000313" key="20">
    <source>
        <dbReference type="Proteomes" id="UP000054262"/>
    </source>
</evidence>
<dbReference type="InterPro" id="IPR029026">
    <property type="entry name" value="tRNA_m1G_MTases_N"/>
</dbReference>
<evidence type="ECO:0000256" key="13">
    <source>
        <dbReference type="ARBA" id="ARBA00033392"/>
    </source>
</evidence>
<dbReference type="GO" id="GO:0002939">
    <property type="term" value="P:tRNA N1-guanine methylation"/>
    <property type="evidence" value="ECO:0007669"/>
    <property type="project" value="TreeGrafter"/>
</dbReference>
<keyword evidence="8 15" id="KW-0489">Methyltransferase</keyword>
<name>A0P5E6_9PROT</name>
<proteinExistence type="inferred from homology"/>
<dbReference type="OrthoDB" id="9807416at2"/>
<dbReference type="InterPro" id="IPR016009">
    <property type="entry name" value="tRNA_MeTrfase_TRMD/TRM10"/>
</dbReference>
<dbReference type="Proteomes" id="UP000054262">
    <property type="component" value="Unassembled WGS sequence"/>
</dbReference>
<comment type="subcellular location">
    <subcellularLocation>
        <location evidence="2 15 17">Cytoplasm</location>
    </subcellularLocation>
</comment>
<dbReference type="NCBIfam" id="NF000648">
    <property type="entry name" value="PRK00026.1"/>
    <property type="match status" value="1"/>
</dbReference>
<dbReference type="PANTHER" id="PTHR46417:SF1">
    <property type="entry name" value="TRNA (GUANINE-N(1)-)-METHYLTRANSFERASE"/>
    <property type="match status" value="1"/>
</dbReference>
<dbReference type="HAMAP" id="MF_00605">
    <property type="entry name" value="TrmD"/>
    <property type="match status" value="1"/>
</dbReference>
<comment type="catalytic activity">
    <reaction evidence="14 15 17">
        <text>guanosine(37) in tRNA + S-adenosyl-L-methionine = N(1)-methylguanosine(37) in tRNA + S-adenosyl-L-homocysteine + H(+)</text>
        <dbReference type="Rhea" id="RHEA:36899"/>
        <dbReference type="Rhea" id="RHEA-COMP:10145"/>
        <dbReference type="Rhea" id="RHEA-COMP:10147"/>
        <dbReference type="ChEBI" id="CHEBI:15378"/>
        <dbReference type="ChEBI" id="CHEBI:57856"/>
        <dbReference type="ChEBI" id="CHEBI:59789"/>
        <dbReference type="ChEBI" id="CHEBI:73542"/>
        <dbReference type="ChEBI" id="CHEBI:74269"/>
        <dbReference type="EC" id="2.1.1.228"/>
    </reaction>
</comment>
<dbReference type="FunFam" id="3.40.1280.10:FF:000001">
    <property type="entry name" value="tRNA (guanine-N(1)-)-methyltransferase"/>
    <property type="match status" value="1"/>
</dbReference>
<evidence type="ECO:0000256" key="2">
    <source>
        <dbReference type="ARBA" id="ARBA00004496"/>
    </source>
</evidence>
<dbReference type="Gene3D" id="3.40.1280.10">
    <property type="match status" value="1"/>
</dbReference>
<keyword evidence="11 15" id="KW-0819">tRNA processing</keyword>
<keyword evidence="20" id="KW-1185">Reference proteome</keyword>
<dbReference type="Gene3D" id="1.10.1270.20">
    <property type="entry name" value="tRNA(m1g37)methyltransferase, domain 2"/>
    <property type="match status" value="1"/>
</dbReference>
<dbReference type="InterPro" id="IPR002649">
    <property type="entry name" value="tRNA_m1G_MeTrfase_TrmD"/>
</dbReference>
<evidence type="ECO:0000256" key="8">
    <source>
        <dbReference type="ARBA" id="ARBA00022603"/>
    </source>
</evidence>
<comment type="caution">
    <text evidence="19">The sequence shown here is derived from an EMBL/GenBank/DDBJ whole genome shotgun (WGS) entry which is preliminary data.</text>
</comment>
<evidence type="ECO:0000256" key="17">
    <source>
        <dbReference type="RuleBase" id="RU003464"/>
    </source>
</evidence>
<comment type="caution">
    <text evidence="15">Lacks conserved residue(s) required for the propagation of feature annotation.</text>
</comment>
<evidence type="ECO:0000256" key="6">
    <source>
        <dbReference type="ARBA" id="ARBA00014679"/>
    </source>
</evidence>
<keyword evidence="7 15" id="KW-0963">Cytoplasm</keyword>
<protein>
    <recommendedName>
        <fullName evidence="6 15">tRNA (guanine-N(1)-)-methyltransferase</fullName>
        <ecNumber evidence="5 15">2.1.1.228</ecNumber>
    </recommendedName>
    <alternativeName>
        <fullName evidence="12 15">M1G-methyltransferase</fullName>
    </alternativeName>
    <alternativeName>
        <fullName evidence="13 15">tRNA [GM37] methyltransferase</fullName>
    </alternativeName>
</protein>
<evidence type="ECO:0000313" key="19">
    <source>
        <dbReference type="EMBL" id="EAV46756.1"/>
    </source>
</evidence>
<dbReference type="FunFam" id="1.10.1270.20:FF:000001">
    <property type="entry name" value="tRNA (guanine-N(1)-)-methyltransferase"/>
    <property type="match status" value="1"/>
</dbReference>
<evidence type="ECO:0000256" key="16">
    <source>
        <dbReference type="PIRSR" id="PIRSR000386-1"/>
    </source>
</evidence>
<keyword evidence="9 15" id="KW-0808">Transferase</keyword>
<dbReference type="SUPFAM" id="SSF75217">
    <property type="entry name" value="alpha/beta knot"/>
    <property type="match status" value="1"/>
</dbReference>
<organism evidence="19 20">
    <name type="scientific">Methylophilales bacterium HTCC2181</name>
    <dbReference type="NCBI Taxonomy" id="383631"/>
    <lineage>
        <taxon>Bacteria</taxon>
        <taxon>Pseudomonadati</taxon>
        <taxon>Pseudomonadota</taxon>
        <taxon>Betaproteobacteria</taxon>
        <taxon>Nitrosomonadales</taxon>
        <taxon>OM43 clade</taxon>
    </lineage>
</organism>
<reference evidence="19 20" key="1">
    <citation type="submission" date="2006-11" db="EMBL/GenBank/DDBJ databases">
        <authorList>
            <person name="Giovannoni S."/>
            <person name="Vergin K."/>
            <person name="Ferriera S."/>
            <person name="Johnson J."/>
            <person name="Kravitz S."/>
            <person name="Beeson K."/>
            <person name="Sutton G."/>
            <person name="Rogers Y.-H."/>
            <person name="Friedman R."/>
            <person name="Frazier M."/>
            <person name="Venter J.C."/>
        </authorList>
    </citation>
    <scope>NUCLEOTIDE SEQUENCE [LARGE SCALE GENOMIC DNA]</scope>
    <source>
        <strain evidence="19 20">HTCC2181</strain>
    </source>
</reference>
<feature type="binding site" evidence="15 16">
    <location>
        <begin position="143"/>
        <end position="148"/>
    </location>
    <ligand>
        <name>S-adenosyl-L-methionine</name>
        <dbReference type="ChEBI" id="CHEBI:59789"/>
    </ligand>
</feature>
<comment type="function">
    <text evidence="1 15 17">Specifically methylates guanosine-37 in various tRNAs.</text>
</comment>
<accession>A0P5E6</accession>
<dbReference type="GO" id="GO:0052906">
    <property type="term" value="F:tRNA (guanine(37)-N1)-methyltransferase activity"/>
    <property type="evidence" value="ECO:0007669"/>
    <property type="project" value="UniProtKB-UniRule"/>
</dbReference>
<dbReference type="EMBL" id="AAUX01000001">
    <property type="protein sequence ID" value="EAV46756.1"/>
    <property type="molecule type" value="Genomic_DNA"/>
</dbReference>
<dbReference type="NCBIfam" id="TIGR00088">
    <property type="entry name" value="trmD"/>
    <property type="match status" value="1"/>
</dbReference>
<comment type="similarity">
    <text evidence="3 15 17">Belongs to the RNA methyltransferase TrmD family.</text>
</comment>
<evidence type="ECO:0000256" key="9">
    <source>
        <dbReference type="ARBA" id="ARBA00022679"/>
    </source>
</evidence>
<evidence type="ECO:0000256" key="14">
    <source>
        <dbReference type="ARBA" id="ARBA00047783"/>
    </source>
</evidence>
<evidence type="ECO:0000256" key="3">
    <source>
        <dbReference type="ARBA" id="ARBA00007630"/>
    </source>
</evidence>
<evidence type="ECO:0000259" key="18">
    <source>
        <dbReference type="Pfam" id="PF01746"/>
    </source>
</evidence>
<dbReference type="AlphaFoldDB" id="A0P5E6"/>
<sequence length="260" mass="29868">MKITKSLFRFDLVTLMPEMFQALTDFGVTGRAFKSGVIEMHVCNPREFAKDAHNTIDDKSYGGGPGMLMMVEPLVKAIEFIKEKQHKKGLKGAKVVHMTPRGKSLDHQLVRELLKEDSLIIIASRYEGVDERINDWVDEEISVGDYVMSGGELPAMTLMDCMIRQLPGVLNDDESANQDSFVDGLLDHPHFTRPELYRGLKVPEVLMSGDHEKIRIWRLKESLRETWTKRPDLLAERLLTKEESRLLQEVKREQEQDPYN</sequence>
<evidence type="ECO:0000256" key="10">
    <source>
        <dbReference type="ARBA" id="ARBA00022691"/>
    </source>
</evidence>
<evidence type="ECO:0000256" key="1">
    <source>
        <dbReference type="ARBA" id="ARBA00002634"/>
    </source>
</evidence>
<feature type="domain" description="tRNA methyltransferase TRMD/TRM10-type" evidence="18">
    <location>
        <begin position="9"/>
        <end position="235"/>
    </location>
</feature>
<evidence type="ECO:0000256" key="15">
    <source>
        <dbReference type="HAMAP-Rule" id="MF_00605"/>
    </source>
</evidence>
<dbReference type="CDD" id="cd18080">
    <property type="entry name" value="TrmD-like"/>
    <property type="match status" value="1"/>
</dbReference>
<evidence type="ECO:0000256" key="11">
    <source>
        <dbReference type="ARBA" id="ARBA00022694"/>
    </source>
</evidence>
<dbReference type="InterPro" id="IPR029028">
    <property type="entry name" value="Alpha/beta_knot_MTases"/>
</dbReference>
<evidence type="ECO:0000256" key="5">
    <source>
        <dbReference type="ARBA" id="ARBA00012807"/>
    </source>
</evidence>
<comment type="subunit">
    <text evidence="4 15 17">Homodimer.</text>
</comment>
<dbReference type="Pfam" id="PF01746">
    <property type="entry name" value="tRNA_m1G_MT"/>
    <property type="match status" value="1"/>
</dbReference>
<dbReference type="PIRSF" id="PIRSF000386">
    <property type="entry name" value="tRNA_mtase"/>
    <property type="match status" value="1"/>
</dbReference>
<dbReference type="InterPro" id="IPR023148">
    <property type="entry name" value="tRNA_m1G_MeTrfase_C_sf"/>
</dbReference>
<dbReference type="GO" id="GO:0005829">
    <property type="term" value="C:cytosol"/>
    <property type="evidence" value="ECO:0007669"/>
    <property type="project" value="TreeGrafter"/>
</dbReference>
<dbReference type="PANTHER" id="PTHR46417">
    <property type="entry name" value="TRNA (GUANINE-N(1)-)-METHYLTRANSFERASE"/>
    <property type="match status" value="1"/>
</dbReference>
<evidence type="ECO:0000256" key="7">
    <source>
        <dbReference type="ARBA" id="ARBA00022490"/>
    </source>
</evidence>
<gene>
    <name evidence="15" type="primary">trmD</name>
    <name evidence="19" type="ORF">MB2181_01745</name>
</gene>
<evidence type="ECO:0000256" key="4">
    <source>
        <dbReference type="ARBA" id="ARBA00011738"/>
    </source>
</evidence>
<evidence type="ECO:0000256" key="12">
    <source>
        <dbReference type="ARBA" id="ARBA00029736"/>
    </source>
</evidence>